<evidence type="ECO:0000313" key="8">
    <source>
        <dbReference type="Proteomes" id="UP000326936"/>
    </source>
</evidence>
<feature type="transmembrane region" description="Helical" evidence="5">
    <location>
        <begin position="314"/>
        <end position="331"/>
    </location>
</feature>
<dbReference type="Pfam" id="PF04932">
    <property type="entry name" value="Wzy_C"/>
    <property type="match status" value="1"/>
</dbReference>
<gene>
    <name evidence="7" type="primary">rfaL</name>
    <name evidence="7" type="ORF">FIV01_00805</name>
</gene>
<evidence type="ECO:0000256" key="5">
    <source>
        <dbReference type="SAM" id="Phobius"/>
    </source>
</evidence>
<dbReference type="Proteomes" id="UP000326936">
    <property type="component" value="Chromosome"/>
</dbReference>
<feature type="domain" description="O-antigen ligase-related" evidence="6">
    <location>
        <begin position="179"/>
        <end position="326"/>
    </location>
</feature>
<sequence length="383" mass="43946">MKKIFLLFDKIFILSPIFIVFYSIFNFSDSKYLVSRVSVLVIIYCFFRYKDSFRHNINKKNISFIALSSLILFIYFSIMHLWRGDNFGFPRTLITCVLYLAVVPWDKFSKKWIFNTIIVASYLCGFNAIYEHFFLGINRVGIATNPIPYALYCAFLSLSSLYLVSVYHNKFNKFLILLGSFLSLGALVLTETRGVWLAYSICLLYVLVLFLEKISKQKLLLFIIPLVIALFFTFNTEIESRINKTATEIDKILEGDHQTSIGARIDLWWCGTSVWLSSPVLGVGDSHLKSVIALIPNKKAYNQLHIHNQYLDTLARYGFVGLVLLVVWVISGNVGTNNRDSRRLIIIFSGLILISGLSDVPFHHTHTVYLFFLLVGSLKLIDE</sequence>
<dbReference type="EMBL" id="CP045350">
    <property type="protein sequence ID" value="QFT24997.1"/>
    <property type="molecule type" value="Genomic_DNA"/>
</dbReference>
<dbReference type="KEGG" id="vaq:FIV01_00805"/>
<keyword evidence="2 5" id="KW-0812">Transmembrane</keyword>
<keyword evidence="7" id="KW-0436">Ligase</keyword>
<name>A0A5P9CH26_9VIBR</name>
<feature type="transmembrane region" description="Helical" evidence="5">
    <location>
        <begin position="31"/>
        <end position="49"/>
    </location>
</feature>
<feature type="transmembrane region" description="Helical" evidence="5">
    <location>
        <begin position="88"/>
        <end position="105"/>
    </location>
</feature>
<feature type="transmembrane region" description="Helical" evidence="5">
    <location>
        <begin position="343"/>
        <end position="360"/>
    </location>
</feature>
<evidence type="ECO:0000256" key="2">
    <source>
        <dbReference type="ARBA" id="ARBA00022692"/>
    </source>
</evidence>
<evidence type="ECO:0000259" key="6">
    <source>
        <dbReference type="Pfam" id="PF04932"/>
    </source>
</evidence>
<proteinExistence type="predicted"/>
<feature type="transmembrane region" description="Helical" evidence="5">
    <location>
        <begin position="149"/>
        <end position="167"/>
    </location>
</feature>
<dbReference type="InterPro" id="IPR007016">
    <property type="entry name" value="O-antigen_ligase-rel_domated"/>
</dbReference>
<protein>
    <submittedName>
        <fullName evidence="7">O-antigen ligase</fullName>
    </submittedName>
</protein>
<feature type="transmembrane region" description="Helical" evidence="5">
    <location>
        <begin position="219"/>
        <end position="236"/>
    </location>
</feature>
<evidence type="ECO:0000256" key="4">
    <source>
        <dbReference type="ARBA" id="ARBA00023136"/>
    </source>
</evidence>
<dbReference type="AlphaFoldDB" id="A0A5P9CH26"/>
<dbReference type="GO" id="GO:0016874">
    <property type="term" value="F:ligase activity"/>
    <property type="evidence" value="ECO:0007669"/>
    <property type="project" value="UniProtKB-KW"/>
</dbReference>
<dbReference type="OrthoDB" id="6358855at2"/>
<dbReference type="GO" id="GO:0016020">
    <property type="term" value="C:membrane"/>
    <property type="evidence" value="ECO:0007669"/>
    <property type="project" value="UniProtKB-SubCell"/>
</dbReference>
<accession>A0A5P9CH26</accession>
<dbReference type="PANTHER" id="PTHR37422">
    <property type="entry name" value="TEICHURONIC ACID BIOSYNTHESIS PROTEIN TUAE"/>
    <property type="match status" value="1"/>
</dbReference>
<evidence type="ECO:0000256" key="3">
    <source>
        <dbReference type="ARBA" id="ARBA00022989"/>
    </source>
</evidence>
<evidence type="ECO:0000313" key="7">
    <source>
        <dbReference type="EMBL" id="QFT24997.1"/>
    </source>
</evidence>
<comment type="subcellular location">
    <subcellularLocation>
        <location evidence="1">Membrane</location>
        <topology evidence="1">Multi-pass membrane protein</topology>
    </subcellularLocation>
</comment>
<organism evidence="7 8">
    <name type="scientific">Vibrio aquimaris</name>
    <dbReference type="NCBI Taxonomy" id="2587862"/>
    <lineage>
        <taxon>Bacteria</taxon>
        <taxon>Pseudomonadati</taxon>
        <taxon>Pseudomonadota</taxon>
        <taxon>Gammaproteobacteria</taxon>
        <taxon>Vibrionales</taxon>
        <taxon>Vibrionaceae</taxon>
        <taxon>Vibrio</taxon>
    </lineage>
</organism>
<keyword evidence="3 5" id="KW-1133">Transmembrane helix</keyword>
<feature type="transmembrane region" description="Helical" evidence="5">
    <location>
        <begin position="196"/>
        <end position="212"/>
    </location>
</feature>
<feature type="transmembrane region" description="Helical" evidence="5">
    <location>
        <begin position="174"/>
        <end position="190"/>
    </location>
</feature>
<keyword evidence="8" id="KW-1185">Reference proteome</keyword>
<reference evidence="7 8" key="1">
    <citation type="submission" date="2019-10" db="EMBL/GenBank/DDBJ databases">
        <title>Complete genome sequence of Vibrio sp. strain THAF100, isolated from non-filtered water from the water column of tank 6 of a marine aquarium containing stony-coral fragments. Water maintained at 26 degree C.</title>
        <authorList>
            <person name="Ruckert C."/>
            <person name="Franco A."/>
            <person name="Kalinowski J."/>
            <person name="Glaeser S."/>
        </authorList>
    </citation>
    <scope>NUCLEOTIDE SEQUENCE [LARGE SCALE GENOMIC DNA]</scope>
    <source>
        <strain evidence="7 8">THAF100</strain>
    </source>
</reference>
<feature type="transmembrane region" description="Helical" evidence="5">
    <location>
        <begin position="7"/>
        <end position="25"/>
    </location>
</feature>
<evidence type="ECO:0000256" key="1">
    <source>
        <dbReference type="ARBA" id="ARBA00004141"/>
    </source>
</evidence>
<dbReference type="InterPro" id="IPR051533">
    <property type="entry name" value="WaaL-like"/>
</dbReference>
<dbReference type="RefSeq" id="WP_152429314.1">
    <property type="nucleotide sequence ID" value="NZ_CP045350.1"/>
</dbReference>
<dbReference type="PANTHER" id="PTHR37422:SF17">
    <property type="entry name" value="O-ANTIGEN LIGASE"/>
    <property type="match status" value="1"/>
</dbReference>
<feature type="transmembrane region" description="Helical" evidence="5">
    <location>
        <begin position="61"/>
        <end position="82"/>
    </location>
</feature>
<keyword evidence="4 5" id="KW-0472">Membrane</keyword>
<feature type="transmembrane region" description="Helical" evidence="5">
    <location>
        <begin position="112"/>
        <end position="129"/>
    </location>
</feature>